<dbReference type="PROSITE" id="PS51762">
    <property type="entry name" value="GH16_2"/>
    <property type="match status" value="1"/>
</dbReference>
<dbReference type="InterPro" id="IPR050546">
    <property type="entry name" value="Glycosyl_Hydrlase_16"/>
</dbReference>
<name>A0A327X4H2_LARAB</name>
<dbReference type="InterPro" id="IPR000757">
    <property type="entry name" value="Beta-glucanase-like"/>
</dbReference>
<dbReference type="AlphaFoldDB" id="A0A327X4H2"/>
<dbReference type="CDD" id="cd08023">
    <property type="entry name" value="GH16_laminarinase_like"/>
    <property type="match status" value="1"/>
</dbReference>
<dbReference type="PROSITE" id="PS51257">
    <property type="entry name" value="PROKAR_LIPOPROTEIN"/>
    <property type="match status" value="1"/>
</dbReference>
<keyword evidence="4" id="KW-1185">Reference proteome</keyword>
<dbReference type="InterPro" id="IPR013320">
    <property type="entry name" value="ConA-like_dom_sf"/>
</dbReference>
<evidence type="ECO:0000313" key="4">
    <source>
        <dbReference type="Proteomes" id="UP000248790"/>
    </source>
</evidence>
<dbReference type="GO" id="GO:0004553">
    <property type="term" value="F:hydrolase activity, hydrolyzing O-glycosyl compounds"/>
    <property type="evidence" value="ECO:0007669"/>
    <property type="project" value="InterPro"/>
</dbReference>
<reference evidence="3 4" key="1">
    <citation type="submission" date="2018-06" db="EMBL/GenBank/DDBJ databases">
        <title>Genomic Encyclopedia of Archaeal and Bacterial Type Strains, Phase II (KMG-II): from individual species to whole genera.</title>
        <authorList>
            <person name="Goeker M."/>
        </authorList>
    </citation>
    <scope>NUCLEOTIDE SEQUENCE [LARGE SCALE GENOMIC DNA]</scope>
    <source>
        <strain evidence="3 4">DSM 21851</strain>
    </source>
</reference>
<dbReference type="SUPFAM" id="SSF49899">
    <property type="entry name" value="Concanavalin A-like lectins/glucanases"/>
    <property type="match status" value="1"/>
</dbReference>
<dbReference type="OrthoDB" id="9776255at2"/>
<dbReference type="RefSeq" id="WP_111627998.1">
    <property type="nucleotide sequence ID" value="NZ_QLMC01000002.1"/>
</dbReference>
<proteinExistence type="inferred from homology"/>
<dbReference type="GO" id="GO:0005975">
    <property type="term" value="P:carbohydrate metabolic process"/>
    <property type="evidence" value="ECO:0007669"/>
    <property type="project" value="InterPro"/>
</dbReference>
<dbReference type="Gene3D" id="2.60.120.200">
    <property type="match status" value="1"/>
</dbReference>
<protein>
    <submittedName>
        <fullName evidence="3">Glycosyl hydrolase family 16</fullName>
    </submittedName>
</protein>
<keyword evidence="3" id="KW-0378">Hydrolase</keyword>
<dbReference type="Pfam" id="PF00722">
    <property type="entry name" value="Glyco_hydro_16"/>
    <property type="match status" value="1"/>
</dbReference>
<evidence type="ECO:0000313" key="3">
    <source>
        <dbReference type="EMBL" id="RAK00244.1"/>
    </source>
</evidence>
<sequence length="265" mass="30457">MKYFLIVASLFSFLFVSCKRKPEPPPEPTYQLVWSDEFNYTGLPDSTRWTYQEGYIRNQEVQYYQSKRLKNSRVENGNLIITALRDTTEAHPVSSACLVTLGKADFHYGKIEVRAKLPMGKGAWPAIWTLGTNRYEVGWPASGEIDIMEWLGFAPQYVFGSLHKADANGKDAAQISISPAIPDLSDAFHTYVLEWDEKEIRMYVDDFNYAIYRASDMPAIEWQPFTKPHFLLLNLALGGTSGGEIDYSKFPFTFTIDYVRYYKKQ</sequence>
<dbReference type="PANTHER" id="PTHR10963:SF55">
    <property type="entry name" value="GLYCOSIDE HYDROLASE FAMILY 16 PROTEIN"/>
    <property type="match status" value="1"/>
</dbReference>
<comment type="caution">
    <text evidence="3">The sequence shown here is derived from an EMBL/GenBank/DDBJ whole genome shotgun (WGS) entry which is preliminary data.</text>
</comment>
<dbReference type="PANTHER" id="PTHR10963">
    <property type="entry name" value="GLYCOSYL HYDROLASE-RELATED"/>
    <property type="match status" value="1"/>
</dbReference>
<dbReference type="EMBL" id="QLMC01000002">
    <property type="protein sequence ID" value="RAK00244.1"/>
    <property type="molecule type" value="Genomic_DNA"/>
</dbReference>
<organism evidence="3 4">
    <name type="scientific">Larkinella arboricola</name>
    <dbReference type="NCBI Taxonomy" id="643671"/>
    <lineage>
        <taxon>Bacteria</taxon>
        <taxon>Pseudomonadati</taxon>
        <taxon>Bacteroidota</taxon>
        <taxon>Cytophagia</taxon>
        <taxon>Cytophagales</taxon>
        <taxon>Spirosomataceae</taxon>
        <taxon>Larkinella</taxon>
    </lineage>
</organism>
<comment type="similarity">
    <text evidence="1">Belongs to the glycosyl hydrolase 16 family.</text>
</comment>
<evidence type="ECO:0000256" key="1">
    <source>
        <dbReference type="ARBA" id="ARBA00006865"/>
    </source>
</evidence>
<evidence type="ECO:0000259" key="2">
    <source>
        <dbReference type="PROSITE" id="PS51762"/>
    </source>
</evidence>
<feature type="domain" description="GH16" evidence="2">
    <location>
        <begin position="16"/>
        <end position="265"/>
    </location>
</feature>
<gene>
    <name evidence="3" type="ORF">LX87_01943</name>
</gene>
<dbReference type="Proteomes" id="UP000248790">
    <property type="component" value="Unassembled WGS sequence"/>
</dbReference>
<accession>A0A327X4H2</accession>